<feature type="region of interest" description="Disordered" evidence="1">
    <location>
        <begin position="114"/>
        <end position="216"/>
    </location>
</feature>
<evidence type="ECO:0000256" key="1">
    <source>
        <dbReference type="SAM" id="MobiDB-lite"/>
    </source>
</evidence>
<feature type="compositionally biased region" description="Polar residues" evidence="1">
    <location>
        <begin position="194"/>
        <end position="211"/>
    </location>
</feature>
<organism evidence="2 3">
    <name type="scientific">Ceratodon purpureus</name>
    <name type="common">Fire moss</name>
    <name type="synonym">Dicranum purpureum</name>
    <dbReference type="NCBI Taxonomy" id="3225"/>
    <lineage>
        <taxon>Eukaryota</taxon>
        <taxon>Viridiplantae</taxon>
        <taxon>Streptophyta</taxon>
        <taxon>Embryophyta</taxon>
        <taxon>Bryophyta</taxon>
        <taxon>Bryophytina</taxon>
        <taxon>Bryopsida</taxon>
        <taxon>Dicranidae</taxon>
        <taxon>Pseudoditrichales</taxon>
        <taxon>Ditrichaceae</taxon>
        <taxon>Ceratodon</taxon>
    </lineage>
</organism>
<reference evidence="2" key="1">
    <citation type="submission" date="2020-06" db="EMBL/GenBank/DDBJ databases">
        <title>WGS assembly of Ceratodon purpureus strain R40.</title>
        <authorList>
            <person name="Carey S.B."/>
            <person name="Jenkins J."/>
            <person name="Shu S."/>
            <person name="Lovell J.T."/>
            <person name="Sreedasyam A."/>
            <person name="Maumus F."/>
            <person name="Tiley G.P."/>
            <person name="Fernandez-Pozo N."/>
            <person name="Barry K."/>
            <person name="Chen C."/>
            <person name="Wang M."/>
            <person name="Lipzen A."/>
            <person name="Daum C."/>
            <person name="Saski C.A."/>
            <person name="Payton A.C."/>
            <person name="Mcbreen J.C."/>
            <person name="Conrad R.E."/>
            <person name="Kollar L.M."/>
            <person name="Olsson S."/>
            <person name="Huttunen S."/>
            <person name="Landis J.B."/>
            <person name="Wickett N.J."/>
            <person name="Johnson M.G."/>
            <person name="Rensing S.A."/>
            <person name="Grimwood J."/>
            <person name="Schmutz J."/>
            <person name="Mcdaniel S.F."/>
        </authorList>
    </citation>
    <scope>NUCLEOTIDE SEQUENCE</scope>
    <source>
        <strain evidence="2">R40</strain>
    </source>
</reference>
<gene>
    <name evidence="2" type="ORF">KC19_4G234000</name>
</gene>
<feature type="region of interest" description="Disordered" evidence="1">
    <location>
        <begin position="1"/>
        <end position="29"/>
    </location>
</feature>
<protein>
    <submittedName>
        <fullName evidence="2">Uncharacterized protein</fullName>
    </submittedName>
</protein>
<proteinExistence type="predicted"/>
<keyword evidence="3" id="KW-1185">Reference proteome</keyword>
<dbReference type="AlphaFoldDB" id="A0A8T0IE02"/>
<feature type="compositionally biased region" description="Low complexity" evidence="1">
    <location>
        <begin position="166"/>
        <end position="177"/>
    </location>
</feature>
<dbReference type="Proteomes" id="UP000822688">
    <property type="component" value="Chromosome 4"/>
</dbReference>
<evidence type="ECO:0000313" key="3">
    <source>
        <dbReference type="Proteomes" id="UP000822688"/>
    </source>
</evidence>
<dbReference type="EMBL" id="CM026424">
    <property type="protein sequence ID" value="KAG0581225.1"/>
    <property type="molecule type" value="Genomic_DNA"/>
</dbReference>
<name>A0A8T0IE02_CERPU</name>
<evidence type="ECO:0000313" key="2">
    <source>
        <dbReference type="EMBL" id="KAG0581225.1"/>
    </source>
</evidence>
<feature type="compositionally biased region" description="Basic residues" evidence="1">
    <location>
        <begin position="136"/>
        <end position="146"/>
    </location>
</feature>
<comment type="caution">
    <text evidence="2">The sequence shown here is derived from an EMBL/GenBank/DDBJ whole genome shotgun (WGS) entry which is preliminary data.</text>
</comment>
<accession>A0A8T0IE02</accession>
<sequence length="253" mass="28076">MRRGPPQGLSGRRSERGNEGATPPMDENMGSVWEVVSALASALTDARDQLVTLMHNSTMPRLTGGCSRHTTPTRLRSPYPGAGAWVPNVHRGHAHSHVAFGSSTEYRLHPAPLRVRQPGPVFPSRRPEVSTPPVKRSPRRCTHPLHKMQANPPCSPSLWASQVGASWSRPSSSPTSRCDGLSPRRDRRNRFESPGSTCNRSSASNRKNLASDQERPCVGSQYAALLREDAYQLRERRLADDNRRGRRPPWGRC</sequence>